<dbReference type="GO" id="GO:0003743">
    <property type="term" value="F:translation initiation factor activity"/>
    <property type="evidence" value="ECO:0007669"/>
    <property type="project" value="UniProtKB-KW"/>
</dbReference>
<evidence type="ECO:0000256" key="4">
    <source>
        <dbReference type="ARBA" id="ARBA00022884"/>
    </source>
</evidence>
<keyword evidence="8" id="KW-1185">Reference proteome</keyword>
<keyword evidence="3" id="KW-0810">Translation regulation</keyword>
<evidence type="ECO:0000256" key="3">
    <source>
        <dbReference type="ARBA" id="ARBA00022845"/>
    </source>
</evidence>
<dbReference type="GO" id="GO:0006417">
    <property type="term" value="P:regulation of translation"/>
    <property type="evidence" value="ECO:0007669"/>
    <property type="project" value="UniProtKB-KW"/>
</dbReference>
<evidence type="ECO:0000256" key="5">
    <source>
        <dbReference type="ARBA" id="ARBA00022917"/>
    </source>
</evidence>
<feature type="compositionally biased region" description="Polar residues" evidence="7">
    <location>
        <begin position="29"/>
        <end position="45"/>
    </location>
</feature>
<dbReference type="Proteomes" id="UP000887572">
    <property type="component" value="Unplaced"/>
</dbReference>
<feature type="region of interest" description="Disordered" evidence="7">
    <location>
        <begin position="1"/>
        <end position="45"/>
    </location>
</feature>
<sequence>MQIKAKNIQPDELLASAPSSGEDSPEDSLLQQQTPTALPTSSTKLLSKQHPLKTKWNFWFLNNKKKDMEWLDRLSKVCTVSTVEEFWAFFDNIRPPSGGMAGCDYNFFRDGIEPLWEVTQNKDGGRLVVQVDKQRNDLLDTWWMELLLACIGEQFGDGSDQVCGAVCNIRQKGSKISIWTTNASEEDKNRRIGYVIKERFHDALGATGIKPIKVNFEDHDMVQQKVSSVISSRFII</sequence>
<dbReference type="InterPro" id="IPR001040">
    <property type="entry name" value="TIF_eIF_4E"/>
</dbReference>
<dbReference type="InterPro" id="IPR023398">
    <property type="entry name" value="TIF_eIF4e-like"/>
</dbReference>
<dbReference type="WBParaSite" id="Gr19_v10_g4028.t1">
    <property type="protein sequence ID" value="Gr19_v10_g4028.t1"/>
    <property type="gene ID" value="Gr19_v10_g4028"/>
</dbReference>
<dbReference type="SUPFAM" id="SSF55418">
    <property type="entry name" value="eIF4e-like"/>
    <property type="match status" value="1"/>
</dbReference>
<dbReference type="GO" id="GO:0000340">
    <property type="term" value="F:RNA 7-methylguanosine cap binding"/>
    <property type="evidence" value="ECO:0007669"/>
    <property type="project" value="TreeGrafter"/>
</dbReference>
<name>A0A914HUZ5_GLORO</name>
<comment type="similarity">
    <text evidence="1 6">Belongs to the eukaryotic initiation factor 4E family.</text>
</comment>
<evidence type="ECO:0000313" key="8">
    <source>
        <dbReference type="Proteomes" id="UP000887572"/>
    </source>
</evidence>
<proteinExistence type="inferred from homology"/>
<accession>A0A914HUZ5</accession>
<protein>
    <submittedName>
        <fullName evidence="9">EIF-4F 25 kDa subunit</fullName>
    </submittedName>
</protein>
<organism evidence="8 9">
    <name type="scientific">Globodera rostochiensis</name>
    <name type="common">Golden nematode worm</name>
    <name type="synonym">Heterodera rostochiensis</name>
    <dbReference type="NCBI Taxonomy" id="31243"/>
    <lineage>
        <taxon>Eukaryota</taxon>
        <taxon>Metazoa</taxon>
        <taxon>Ecdysozoa</taxon>
        <taxon>Nematoda</taxon>
        <taxon>Chromadorea</taxon>
        <taxon>Rhabditida</taxon>
        <taxon>Tylenchina</taxon>
        <taxon>Tylenchomorpha</taxon>
        <taxon>Tylenchoidea</taxon>
        <taxon>Heteroderidae</taxon>
        <taxon>Heteroderinae</taxon>
        <taxon>Globodera</taxon>
    </lineage>
</organism>
<keyword evidence="5 6" id="KW-0648">Protein biosynthesis</keyword>
<dbReference type="AlphaFoldDB" id="A0A914HUZ5"/>
<keyword evidence="4 6" id="KW-0694">RNA-binding</keyword>
<dbReference type="PANTHER" id="PTHR11960:SF8">
    <property type="entry name" value="EUKARYOTIC TRANSLATION INITIATION FACTOR 4E1-RELATED"/>
    <property type="match status" value="1"/>
</dbReference>
<evidence type="ECO:0000256" key="7">
    <source>
        <dbReference type="SAM" id="MobiDB-lite"/>
    </source>
</evidence>
<evidence type="ECO:0000256" key="6">
    <source>
        <dbReference type="RuleBase" id="RU004374"/>
    </source>
</evidence>
<evidence type="ECO:0000256" key="2">
    <source>
        <dbReference type="ARBA" id="ARBA00022540"/>
    </source>
</evidence>
<evidence type="ECO:0000256" key="1">
    <source>
        <dbReference type="ARBA" id="ARBA00009860"/>
    </source>
</evidence>
<keyword evidence="2 6" id="KW-0396">Initiation factor</keyword>
<dbReference type="Gene3D" id="3.30.760.10">
    <property type="entry name" value="RNA Cap, Translation Initiation Factor Eif4e"/>
    <property type="match status" value="1"/>
</dbReference>
<reference evidence="9" key="1">
    <citation type="submission" date="2022-11" db="UniProtKB">
        <authorList>
            <consortium name="WormBaseParasite"/>
        </authorList>
    </citation>
    <scope>IDENTIFICATION</scope>
</reference>
<dbReference type="PANTHER" id="PTHR11960">
    <property type="entry name" value="EUKARYOTIC TRANSLATION INITIATION FACTOR 4E RELATED"/>
    <property type="match status" value="1"/>
</dbReference>
<dbReference type="Pfam" id="PF01652">
    <property type="entry name" value="IF4E"/>
    <property type="match status" value="1"/>
</dbReference>
<dbReference type="GO" id="GO:0016281">
    <property type="term" value="C:eukaryotic translation initiation factor 4F complex"/>
    <property type="evidence" value="ECO:0007669"/>
    <property type="project" value="TreeGrafter"/>
</dbReference>
<evidence type="ECO:0000313" key="9">
    <source>
        <dbReference type="WBParaSite" id="Gr19_v10_g4028.t1"/>
    </source>
</evidence>